<feature type="domain" description="4Fe-4S ferredoxin-type" evidence="7">
    <location>
        <begin position="57"/>
        <end position="84"/>
    </location>
</feature>
<evidence type="ECO:0000256" key="2">
    <source>
        <dbReference type="ARBA" id="ARBA00022485"/>
    </source>
</evidence>
<evidence type="ECO:0000256" key="1">
    <source>
        <dbReference type="ARBA" id="ARBA00001966"/>
    </source>
</evidence>
<accession>A0ABR6VIJ4</accession>
<keyword evidence="5" id="KW-0408">Iron</keyword>
<evidence type="ECO:0000256" key="3">
    <source>
        <dbReference type="ARBA" id="ARBA00022723"/>
    </source>
</evidence>
<keyword evidence="6" id="KW-0411">Iron-sulfur</keyword>
<protein>
    <submittedName>
        <fullName evidence="8">4Fe-4S binding protein</fullName>
    </submittedName>
</protein>
<dbReference type="NCBIfam" id="TIGR02179">
    <property type="entry name" value="PorD_KorD"/>
    <property type="match status" value="1"/>
</dbReference>
<evidence type="ECO:0000259" key="7">
    <source>
        <dbReference type="PROSITE" id="PS51379"/>
    </source>
</evidence>
<evidence type="ECO:0000256" key="4">
    <source>
        <dbReference type="ARBA" id="ARBA00022737"/>
    </source>
</evidence>
<keyword evidence="2" id="KW-0004">4Fe-4S</keyword>
<feature type="domain" description="4Fe-4S ferredoxin-type" evidence="7">
    <location>
        <begin position="26"/>
        <end position="55"/>
    </location>
</feature>
<keyword evidence="9" id="KW-1185">Reference proteome</keyword>
<comment type="cofactor">
    <cofactor evidence="1">
        <name>[4Fe-4S] cluster</name>
        <dbReference type="ChEBI" id="CHEBI:49883"/>
    </cofactor>
</comment>
<dbReference type="RefSeq" id="WP_186503188.1">
    <property type="nucleotide sequence ID" value="NZ_JACOGK010000018.1"/>
</dbReference>
<dbReference type="InterPro" id="IPR017896">
    <property type="entry name" value="4Fe4S_Fe-S-bd"/>
</dbReference>
<reference evidence="8 9" key="1">
    <citation type="submission" date="2020-08" db="EMBL/GenBank/DDBJ databases">
        <authorList>
            <person name="Liu C."/>
            <person name="Sun Q."/>
        </authorList>
    </citation>
    <scope>NUCLEOTIDE SEQUENCE [LARGE SCALE GENOMIC DNA]</scope>
    <source>
        <strain evidence="8 9">NSJ-59</strain>
    </source>
</reference>
<evidence type="ECO:0000313" key="8">
    <source>
        <dbReference type="EMBL" id="MBC3537034.1"/>
    </source>
</evidence>
<dbReference type="EMBL" id="JACOGK010000018">
    <property type="protein sequence ID" value="MBC3537034.1"/>
    <property type="molecule type" value="Genomic_DNA"/>
</dbReference>
<comment type="caution">
    <text evidence="8">The sequence shown here is derived from an EMBL/GenBank/DDBJ whole genome shotgun (WGS) entry which is preliminary data.</text>
</comment>
<evidence type="ECO:0000313" key="9">
    <source>
        <dbReference type="Proteomes" id="UP000606870"/>
    </source>
</evidence>
<name>A0ABR6VIJ4_9FIRM</name>
<evidence type="ECO:0000256" key="5">
    <source>
        <dbReference type="ARBA" id="ARBA00023004"/>
    </source>
</evidence>
<dbReference type="InterPro" id="IPR011898">
    <property type="entry name" value="PorD_KorD"/>
</dbReference>
<keyword evidence="4" id="KW-0677">Repeat</keyword>
<evidence type="ECO:0000256" key="6">
    <source>
        <dbReference type="ARBA" id="ARBA00023014"/>
    </source>
</evidence>
<dbReference type="Pfam" id="PF14697">
    <property type="entry name" value="Fer4_21"/>
    <property type="match status" value="1"/>
</dbReference>
<dbReference type="Gene3D" id="3.30.70.20">
    <property type="match status" value="1"/>
</dbReference>
<dbReference type="InterPro" id="IPR017900">
    <property type="entry name" value="4Fe4S_Fe_S_CS"/>
</dbReference>
<dbReference type="PANTHER" id="PTHR43724:SF1">
    <property type="entry name" value="PYRUVATE SYNTHASE SUBUNIT PORD"/>
    <property type="match status" value="1"/>
</dbReference>
<dbReference type="PANTHER" id="PTHR43724">
    <property type="entry name" value="PYRUVATE SYNTHASE SUBUNIT PORD"/>
    <property type="match status" value="1"/>
</dbReference>
<dbReference type="PROSITE" id="PS00198">
    <property type="entry name" value="4FE4S_FER_1"/>
    <property type="match status" value="1"/>
</dbReference>
<keyword evidence="3" id="KW-0479">Metal-binding</keyword>
<gene>
    <name evidence="8" type="ORF">H8J70_07205</name>
</gene>
<dbReference type="SUPFAM" id="SSF54862">
    <property type="entry name" value="4Fe-4S ferredoxins"/>
    <property type="match status" value="1"/>
</dbReference>
<organism evidence="8 9">
    <name type="scientific">Megasphaera hominis</name>
    <dbReference type="NCBI Taxonomy" id="159836"/>
    <lineage>
        <taxon>Bacteria</taxon>
        <taxon>Bacillati</taxon>
        <taxon>Bacillota</taxon>
        <taxon>Negativicutes</taxon>
        <taxon>Veillonellales</taxon>
        <taxon>Veillonellaceae</taxon>
        <taxon>Megasphaera</taxon>
    </lineage>
</organism>
<proteinExistence type="predicted"/>
<sequence length="91" mass="10073">MSERTYVTPVGDTGMYILDTAAWRVYRPVMDKSRCIHCGLCFSYCPVNAIQADGKDYTITYDYCKGCGICAHECPKEAISMQLEGSVKANG</sequence>
<dbReference type="PROSITE" id="PS51379">
    <property type="entry name" value="4FE4S_FER_2"/>
    <property type="match status" value="2"/>
</dbReference>
<dbReference type="Proteomes" id="UP000606870">
    <property type="component" value="Unassembled WGS sequence"/>
</dbReference>